<comment type="catalytic activity">
    <reaction evidence="15">
        <text>beta-D-fructose 6-phosphate + ATP = beta-D-fructose 1,6-bisphosphate + ADP + H(+)</text>
        <dbReference type="Rhea" id="RHEA:16109"/>
        <dbReference type="ChEBI" id="CHEBI:15378"/>
        <dbReference type="ChEBI" id="CHEBI:30616"/>
        <dbReference type="ChEBI" id="CHEBI:32966"/>
        <dbReference type="ChEBI" id="CHEBI:57634"/>
        <dbReference type="ChEBI" id="CHEBI:456216"/>
        <dbReference type="EC" id="2.7.1.11"/>
    </reaction>
</comment>
<proteinExistence type="predicted"/>
<dbReference type="InterPro" id="IPR022953">
    <property type="entry name" value="ATP_PFK"/>
</dbReference>
<dbReference type="GO" id="GO:0003872">
    <property type="term" value="F:6-phosphofructokinase activity"/>
    <property type="evidence" value="ECO:0007669"/>
    <property type="project" value="UniProtKB-EC"/>
</dbReference>
<organism evidence="17">
    <name type="scientific">Timema monikensis</name>
    <dbReference type="NCBI Taxonomy" id="170555"/>
    <lineage>
        <taxon>Eukaryota</taxon>
        <taxon>Metazoa</taxon>
        <taxon>Ecdysozoa</taxon>
        <taxon>Arthropoda</taxon>
        <taxon>Hexapoda</taxon>
        <taxon>Insecta</taxon>
        <taxon>Pterygota</taxon>
        <taxon>Neoptera</taxon>
        <taxon>Polyneoptera</taxon>
        <taxon>Phasmatodea</taxon>
        <taxon>Timematodea</taxon>
        <taxon>Timematoidea</taxon>
        <taxon>Timematidae</taxon>
        <taxon>Timema</taxon>
    </lineage>
</organism>
<gene>
    <name evidence="17" type="ORF">TMSB3V08_LOCUS1375</name>
</gene>
<dbReference type="Gene3D" id="3.40.50.450">
    <property type="match status" value="2"/>
</dbReference>
<dbReference type="Pfam" id="PF00365">
    <property type="entry name" value="PFK"/>
    <property type="match status" value="2"/>
</dbReference>
<accession>A0A7R9HJ91</accession>
<dbReference type="EMBL" id="OB792786">
    <property type="protein sequence ID" value="CAD7424425.1"/>
    <property type="molecule type" value="Genomic_DNA"/>
</dbReference>
<dbReference type="SUPFAM" id="SSF53784">
    <property type="entry name" value="Phosphofructokinase"/>
    <property type="match status" value="2"/>
</dbReference>
<dbReference type="Gene3D" id="3.40.50.460">
    <property type="entry name" value="Phosphofructokinase domain"/>
    <property type="match status" value="2"/>
</dbReference>
<keyword evidence="7" id="KW-0021">Allosteric enzyme</keyword>
<keyword evidence="12" id="KW-0067">ATP-binding</keyword>
<reference evidence="17" key="1">
    <citation type="submission" date="2020-11" db="EMBL/GenBank/DDBJ databases">
        <authorList>
            <person name="Tran Van P."/>
        </authorList>
    </citation>
    <scope>NUCLEOTIDE SEQUENCE</scope>
</reference>
<dbReference type="GO" id="GO:0030388">
    <property type="term" value="P:fructose 1,6-bisphosphate metabolic process"/>
    <property type="evidence" value="ECO:0007669"/>
    <property type="project" value="TreeGrafter"/>
</dbReference>
<keyword evidence="11" id="KW-0418">Kinase</keyword>
<feature type="domain" description="Phosphofructokinase" evidence="16">
    <location>
        <begin position="1"/>
        <end position="320"/>
    </location>
</feature>
<dbReference type="GO" id="GO:0046872">
    <property type="term" value="F:metal ion binding"/>
    <property type="evidence" value="ECO:0007669"/>
    <property type="project" value="UniProtKB-KW"/>
</dbReference>
<comment type="cofactor">
    <cofactor evidence="1">
        <name>Mg(2+)</name>
        <dbReference type="ChEBI" id="CHEBI:18420"/>
    </cofactor>
</comment>
<keyword evidence="8" id="KW-0808">Transferase</keyword>
<dbReference type="PROSITE" id="PS00433">
    <property type="entry name" value="PHOSPHOFRUCTOKINASE"/>
    <property type="match status" value="1"/>
</dbReference>
<dbReference type="GO" id="GO:0061621">
    <property type="term" value="P:canonical glycolysis"/>
    <property type="evidence" value="ECO:0007669"/>
    <property type="project" value="TreeGrafter"/>
</dbReference>
<evidence type="ECO:0000256" key="11">
    <source>
        <dbReference type="ARBA" id="ARBA00022777"/>
    </source>
</evidence>
<dbReference type="GO" id="GO:0070095">
    <property type="term" value="F:fructose-6-phosphate binding"/>
    <property type="evidence" value="ECO:0007669"/>
    <property type="project" value="TreeGrafter"/>
</dbReference>
<evidence type="ECO:0000256" key="4">
    <source>
        <dbReference type="ARBA" id="ARBA00004679"/>
    </source>
</evidence>
<evidence type="ECO:0000256" key="3">
    <source>
        <dbReference type="ARBA" id="ARBA00004496"/>
    </source>
</evidence>
<keyword evidence="6" id="KW-0963">Cytoplasm</keyword>
<dbReference type="GO" id="GO:0005945">
    <property type="term" value="C:6-phosphofructokinase complex"/>
    <property type="evidence" value="ECO:0007669"/>
    <property type="project" value="TreeGrafter"/>
</dbReference>
<comment type="function">
    <text evidence="2">Catalyzes the phosphorylation of D-fructose 6-phosphate to fructose 1,6-bisphosphate by ATP, the first committing step of glycolysis.</text>
</comment>
<dbReference type="AlphaFoldDB" id="A0A7R9HJ91"/>
<dbReference type="GO" id="GO:0048029">
    <property type="term" value="F:monosaccharide binding"/>
    <property type="evidence" value="ECO:0007669"/>
    <property type="project" value="TreeGrafter"/>
</dbReference>
<evidence type="ECO:0000256" key="2">
    <source>
        <dbReference type="ARBA" id="ARBA00002659"/>
    </source>
</evidence>
<evidence type="ECO:0000256" key="6">
    <source>
        <dbReference type="ARBA" id="ARBA00022490"/>
    </source>
</evidence>
<keyword evidence="9" id="KW-0479">Metal-binding</keyword>
<dbReference type="PRINTS" id="PR00476">
    <property type="entry name" value="PHFRCTKINASE"/>
</dbReference>
<dbReference type="GO" id="GO:0005524">
    <property type="term" value="F:ATP binding"/>
    <property type="evidence" value="ECO:0007669"/>
    <property type="project" value="UniProtKB-KW"/>
</dbReference>
<evidence type="ECO:0000256" key="9">
    <source>
        <dbReference type="ARBA" id="ARBA00022723"/>
    </source>
</evidence>
<dbReference type="UniPathway" id="UPA00109">
    <property type="reaction ID" value="UER00182"/>
</dbReference>
<dbReference type="EC" id="2.7.1.11" evidence="5"/>
<comment type="pathway">
    <text evidence="4">Carbohydrate degradation; glycolysis; D-glyceraldehyde 3-phosphate and glycerone phosphate from D-glucose: step 3/4.</text>
</comment>
<evidence type="ECO:0000313" key="17">
    <source>
        <dbReference type="EMBL" id="CAD7424425.1"/>
    </source>
</evidence>
<dbReference type="GO" id="GO:0006002">
    <property type="term" value="P:fructose 6-phosphate metabolic process"/>
    <property type="evidence" value="ECO:0007669"/>
    <property type="project" value="InterPro"/>
</dbReference>
<dbReference type="PANTHER" id="PTHR13697:SF4">
    <property type="entry name" value="ATP-DEPENDENT 6-PHOSPHOFRUCTOKINASE"/>
    <property type="match status" value="1"/>
</dbReference>
<dbReference type="PANTHER" id="PTHR13697">
    <property type="entry name" value="PHOSPHOFRUCTOKINASE"/>
    <property type="match status" value="1"/>
</dbReference>
<sequence>MNATVRAVVRVGMSLGCRVYFIMEGFRGMVDGGDNIVEAQWASVSAVMHLGGTMIGSARCLEFKERRWRLQAAKNLIKNGITSLVVIGGDGSLTGANTFKTEWPSMLEELVRSGAVRRFLCVGGAGEKVMSSLLCIGGAGEISQEKADETSSLQVVGLVASIDNDFHGTDVTIGCDSALHRITEAADSITSTASSYQRTFVMEVMGRHCGYLAIKSGMATEADYVFIPEDPPDKDWPEKLCDKLTQERRAGKRLNIIIVCEGSVDSEGNPITSDQIKTVVVNTLGHDTRVAVLGHVQRGGRPSAFDRVLGSRMGAEAVMVLTKAAATDESMVISLTGNETIHRPLMDCVQRTTETNQALVRMDIKKTVRFTVGLLHVGRPSCGMNAAVWAAVRKFSYHGYKVIGIRYGIEGFVKGDLQEMGWASVSGWVTKGGANLGISSTVACSTHDEIIALRLRENKIQALLFIGGFESYLSALHLEESRSKHVEFRIPLVVIPATISNRVPGTELTIGADTCVNDITEFIVPLLISDCWQMCDRLRLAAQGTRNRVFITEITGGHCGYLTTIAGIASGADDSYIFEEKFTIKDLVQHVQEMKTKMSEAGVSRGLLLRNENCNANYTTKFIHQLFSEEGKDQFSTRTSILGYSQQGVTPSPFDRAMAIKMTIAAVSWMTQQLGRHLQPDGTITANTSDTAVMTGILNQNYKFTPLRDLIMDTDFENEIPKSQWWMKLRPLLHIISRYKVPLHWLGPTTEFLLSASSELLLAPGVHIRLVLHEPACLWRDIRVLILLGHHNLVVVTWGREEREALAQLLFELALVVAKCLWGVQPFLGVDA</sequence>
<dbReference type="FunFam" id="3.40.50.460:FF:000003">
    <property type="entry name" value="ATP-dependent 6-phosphofructokinase"/>
    <property type="match status" value="1"/>
</dbReference>
<dbReference type="GO" id="GO:0016208">
    <property type="term" value="F:AMP binding"/>
    <property type="evidence" value="ECO:0007669"/>
    <property type="project" value="TreeGrafter"/>
</dbReference>
<keyword evidence="10" id="KW-0547">Nucleotide-binding</keyword>
<evidence type="ECO:0000256" key="13">
    <source>
        <dbReference type="ARBA" id="ARBA00022842"/>
    </source>
</evidence>
<evidence type="ECO:0000256" key="14">
    <source>
        <dbReference type="ARBA" id="ARBA00023152"/>
    </source>
</evidence>
<keyword evidence="13" id="KW-0460">Magnesium</keyword>
<evidence type="ECO:0000256" key="12">
    <source>
        <dbReference type="ARBA" id="ARBA00022840"/>
    </source>
</evidence>
<dbReference type="InterPro" id="IPR035966">
    <property type="entry name" value="PKF_sf"/>
</dbReference>
<dbReference type="InterPro" id="IPR000023">
    <property type="entry name" value="Phosphofructokinase_dom"/>
</dbReference>
<dbReference type="GO" id="GO:0042802">
    <property type="term" value="F:identical protein binding"/>
    <property type="evidence" value="ECO:0007669"/>
    <property type="project" value="TreeGrafter"/>
</dbReference>
<keyword evidence="14" id="KW-0324">Glycolysis</keyword>
<evidence type="ECO:0000256" key="15">
    <source>
        <dbReference type="ARBA" id="ARBA00048070"/>
    </source>
</evidence>
<evidence type="ECO:0000256" key="8">
    <source>
        <dbReference type="ARBA" id="ARBA00022679"/>
    </source>
</evidence>
<evidence type="ECO:0000259" key="16">
    <source>
        <dbReference type="Pfam" id="PF00365"/>
    </source>
</evidence>
<dbReference type="InterPro" id="IPR015912">
    <property type="entry name" value="Phosphofructokinase_CS"/>
</dbReference>
<protein>
    <recommendedName>
        <fullName evidence="5">6-phosphofructokinase</fullName>
        <ecNumber evidence="5">2.7.1.11</ecNumber>
    </recommendedName>
</protein>
<comment type="subcellular location">
    <subcellularLocation>
        <location evidence="3">Cytoplasm</location>
    </subcellularLocation>
</comment>
<evidence type="ECO:0000256" key="7">
    <source>
        <dbReference type="ARBA" id="ARBA00022533"/>
    </source>
</evidence>
<evidence type="ECO:0000256" key="5">
    <source>
        <dbReference type="ARBA" id="ARBA00012055"/>
    </source>
</evidence>
<name>A0A7R9HJ91_9NEOP</name>
<evidence type="ECO:0000256" key="10">
    <source>
        <dbReference type="ARBA" id="ARBA00022741"/>
    </source>
</evidence>
<evidence type="ECO:0000256" key="1">
    <source>
        <dbReference type="ARBA" id="ARBA00001946"/>
    </source>
</evidence>
<feature type="domain" description="Phosphofructokinase" evidence="16">
    <location>
        <begin position="372"/>
        <end position="669"/>
    </location>
</feature>